<keyword evidence="3 17" id="KW-0479">Metal-binding</keyword>
<sequence>MPQDKIVIHGAREHNLKNIDVEIPRDKLVVVTGVSGSGKSSLAFETLYAEGQRRYVESLSAYARQFLGNMDKPDVDSIDGLSPAISIDQKTTSKNPRSTVGTVTEINDYLRLLYARVGTPYCVNGHGKISAQSVEEIVEQILELPEKTRLQILAPVVRTKKGTHVKMFERIQKDGYVRVRVDGEVYDISEVPELDKNKKHNIEIVIDRIVVKEGIRSRLFDSVEAALHQAEGYVIVDKMDGSELLFSEFYACPVCGFTVPELEPRLFSFNAPFGSCPDCDGLGVKLEPDVDLLIPDTSKTLREGAIIYWYGKASTYYPALLEQAMEQFGIDLDTPWEKLSEKEQQIVLYGNGDKLFHFLHEGDFGLRDQDMTFVGVIPNLWRRYRSGMSESAREMARSYMTELTCTTCHGYRLNDQALSVKVGEKNIAEFSILSIGDTLDYVKSLVLSANNEIIAKPILKEIKDRLTFLKNVGLDYLTLSRSSGTLSGGESQRIRLATQIGSNLSGVLYILDEPSIGLHQRDNDRLIESLQKMRDLGNTLIVVEHDEDTMMAADWLIDVGPGAGDLGGEIIASGTPKQVMKNKKSLTGQYLSGKRAIPVPEKRRAIDKKKMVKITGASENNLQNLDVEFPMGVMTAVTGVSGSGKSTLVNSILKKSLAQKLNHNSEKPGKHKKITGYEGIERLIDIDQSPIGRTPRSNPATYTSVFDDIRDLFANTNEAKIRGYKKGRFSFNVKGGRCEACSGDGIIKIEMHFLPDVYVPCEVCHGRRYNSETLEVHYKGKNISEVLDMRVSDGLEFFRHIPKIERKLQTIVDVGLGYVTLGQPATTLSGGEAQRMKLASELQKRSNGKAFYILDEPTTGLHSEDIATLIQVLDRLVEQGNTIVVIEHNLDVIKTADYIIDLGPEGGAGGGTILAKGRPEEVAKVADSYTGQYLKTKLEK</sequence>
<evidence type="ECO:0000256" key="17">
    <source>
        <dbReference type="HAMAP-Rule" id="MF_00205"/>
    </source>
</evidence>
<dbReference type="InterPro" id="IPR041102">
    <property type="entry name" value="UvrA_inter"/>
</dbReference>
<feature type="binding site" evidence="17">
    <location>
        <begin position="33"/>
        <end position="40"/>
    </location>
    <ligand>
        <name>ATP</name>
        <dbReference type="ChEBI" id="CHEBI:30616"/>
    </ligand>
</feature>
<dbReference type="Pfam" id="PF17760">
    <property type="entry name" value="UvrA_inter"/>
    <property type="match status" value="1"/>
</dbReference>
<evidence type="ECO:0000256" key="8">
    <source>
        <dbReference type="ARBA" id="ARBA00022771"/>
    </source>
</evidence>
<evidence type="ECO:0000256" key="1">
    <source>
        <dbReference type="ARBA" id="ARBA00004496"/>
    </source>
</evidence>
<feature type="zinc finger region" description="C4-type" evidence="17">
    <location>
        <begin position="738"/>
        <end position="764"/>
    </location>
</feature>
<dbReference type="InterPro" id="IPR004602">
    <property type="entry name" value="UvrA"/>
</dbReference>
<keyword evidence="7 17" id="KW-0228">DNA excision</keyword>
<keyword evidence="17" id="KW-0742">SOS response</keyword>
<evidence type="ECO:0000313" key="20">
    <source>
        <dbReference type="Proteomes" id="UP000234865"/>
    </source>
</evidence>
<name>A0A2N5WBI9_LACLL</name>
<dbReference type="GO" id="GO:0005737">
    <property type="term" value="C:cytoplasm"/>
    <property type="evidence" value="ECO:0007669"/>
    <property type="project" value="UniProtKB-SubCell"/>
</dbReference>
<evidence type="ECO:0000256" key="3">
    <source>
        <dbReference type="ARBA" id="ARBA00022723"/>
    </source>
</evidence>
<dbReference type="GO" id="GO:0016887">
    <property type="term" value="F:ATP hydrolysis activity"/>
    <property type="evidence" value="ECO:0007669"/>
    <property type="project" value="InterPro"/>
</dbReference>
<evidence type="ECO:0000256" key="6">
    <source>
        <dbReference type="ARBA" id="ARBA00022763"/>
    </source>
</evidence>
<evidence type="ECO:0000256" key="9">
    <source>
        <dbReference type="ARBA" id="ARBA00022833"/>
    </source>
</evidence>
<evidence type="ECO:0000256" key="4">
    <source>
        <dbReference type="ARBA" id="ARBA00022737"/>
    </source>
</evidence>
<dbReference type="Pfam" id="PF17755">
    <property type="entry name" value="UvrA_DNA-bind"/>
    <property type="match status" value="1"/>
</dbReference>
<dbReference type="EMBL" id="PKRZ01000001">
    <property type="protein sequence ID" value="PLW59595.1"/>
    <property type="molecule type" value="Genomic_DNA"/>
</dbReference>
<dbReference type="PROSITE" id="PS00211">
    <property type="entry name" value="ABC_TRANSPORTER_1"/>
    <property type="match status" value="2"/>
</dbReference>
<evidence type="ECO:0000256" key="13">
    <source>
        <dbReference type="ARBA" id="ARBA00023204"/>
    </source>
</evidence>
<dbReference type="GO" id="GO:0009380">
    <property type="term" value="C:excinuclease repair complex"/>
    <property type="evidence" value="ECO:0007669"/>
    <property type="project" value="InterPro"/>
</dbReference>
<keyword evidence="5 17" id="KW-0547">Nucleotide-binding</keyword>
<comment type="similarity">
    <text evidence="14 17">Belongs to the ABC transporter superfamily. UvrA family.</text>
</comment>
<feature type="zinc finger region" description="C4-type" evidence="17">
    <location>
        <begin position="252"/>
        <end position="279"/>
    </location>
</feature>
<evidence type="ECO:0000313" key="19">
    <source>
        <dbReference type="EMBL" id="PLW59595.1"/>
    </source>
</evidence>
<feature type="binding site" evidence="17">
    <location>
        <begin position="639"/>
        <end position="646"/>
    </location>
    <ligand>
        <name>ATP</name>
        <dbReference type="ChEBI" id="CHEBI:30616"/>
    </ligand>
</feature>
<dbReference type="GO" id="GO:0009381">
    <property type="term" value="F:excinuclease ABC activity"/>
    <property type="evidence" value="ECO:0007669"/>
    <property type="project" value="UniProtKB-UniRule"/>
</dbReference>
<evidence type="ECO:0000256" key="10">
    <source>
        <dbReference type="ARBA" id="ARBA00022840"/>
    </source>
</evidence>
<proteinExistence type="inferred from homology"/>
<accession>A0A2N5WBI9</accession>
<evidence type="ECO:0000256" key="15">
    <source>
        <dbReference type="ARBA" id="ARBA00039316"/>
    </source>
</evidence>
<evidence type="ECO:0000256" key="11">
    <source>
        <dbReference type="ARBA" id="ARBA00022881"/>
    </source>
</evidence>
<dbReference type="GO" id="GO:0006289">
    <property type="term" value="P:nucleotide-excision repair"/>
    <property type="evidence" value="ECO:0007669"/>
    <property type="project" value="UniProtKB-UniRule"/>
</dbReference>
<dbReference type="InterPro" id="IPR027417">
    <property type="entry name" value="P-loop_NTPase"/>
</dbReference>
<evidence type="ECO:0000256" key="12">
    <source>
        <dbReference type="ARBA" id="ARBA00023125"/>
    </source>
</evidence>
<dbReference type="GO" id="GO:0008270">
    <property type="term" value="F:zinc ion binding"/>
    <property type="evidence" value="ECO:0007669"/>
    <property type="project" value="UniProtKB-UniRule"/>
</dbReference>
<dbReference type="Gene3D" id="1.10.8.280">
    <property type="entry name" value="ABC transporter ATPase domain-like"/>
    <property type="match status" value="1"/>
</dbReference>
<evidence type="ECO:0000256" key="14">
    <source>
        <dbReference type="ARBA" id="ARBA00038000"/>
    </source>
</evidence>
<dbReference type="AlphaFoldDB" id="A0A2N5WBI9"/>
<evidence type="ECO:0000256" key="5">
    <source>
        <dbReference type="ARBA" id="ARBA00022741"/>
    </source>
</evidence>
<dbReference type="FunFam" id="1.20.1580.10:FF:000002">
    <property type="entry name" value="UvrABC system protein A"/>
    <property type="match status" value="1"/>
</dbReference>
<dbReference type="InterPro" id="IPR013815">
    <property type="entry name" value="ATP_grasp_subdomain_1"/>
</dbReference>
<organism evidence="19 20">
    <name type="scientific">Lactococcus lactis subsp. lactis</name>
    <name type="common">Streptococcus lactis</name>
    <dbReference type="NCBI Taxonomy" id="1360"/>
    <lineage>
        <taxon>Bacteria</taxon>
        <taxon>Bacillati</taxon>
        <taxon>Bacillota</taxon>
        <taxon>Bacilli</taxon>
        <taxon>Lactobacillales</taxon>
        <taxon>Streptococcaceae</taxon>
        <taxon>Lactococcus</taxon>
    </lineage>
</organism>
<feature type="domain" description="ABC transporter" evidence="18">
    <location>
        <begin position="341"/>
        <end position="592"/>
    </location>
</feature>
<feature type="domain" description="ABC transporter" evidence="18">
    <location>
        <begin position="606"/>
        <end position="935"/>
    </location>
</feature>
<gene>
    <name evidence="17 19" type="primary">uvrA</name>
    <name evidence="19" type="ORF">CYU10_000463</name>
</gene>
<dbReference type="InterPro" id="IPR003439">
    <property type="entry name" value="ABC_transporter-like_ATP-bd"/>
</dbReference>
<dbReference type="CDD" id="cd03270">
    <property type="entry name" value="ABC_UvrA_I"/>
    <property type="match status" value="1"/>
</dbReference>
<keyword evidence="6 17" id="KW-0227">DNA damage</keyword>
<keyword evidence="8 17" id="KW-0863">Zinc-finger</keyword>
<keyword evidence="13 17" id="KW-0234">DNA repair</keyword>
<keyword evidence="2 17" id="KW-0963">Cytoplasm</keyword>
<dbReference type="GO" id="GO:0009432">
    <property type="term" value="P:SOS response"/>
    <property type="evidence" value="ECO:0007669"/>
    <property type="project" value="UniProtKB-UniRule"/>
</dbReference>
<dbReference type="Gene3D" id="3.40.50.300">
    <property type="entry name" value="P-loop containing nucleotide triphosphate hydrolases"/>
    <property type="match status" value="2"/>
</dbReference>
<dbReference type="PROSITE" id="PS50893">
    <property type="entry name" value="ABC_TRANSPORTER_2"/>
    <property type="match status" value="2"/>
</dbReference>
<dbReference type="Gene3D" id="3.30.1490.20">
    <property type="entry name" value="ATP-grasp fold, A domain"/>
    <property type="match status" value="1"/>
</dbReference>
<comment type="subcellular location">
    <subcellularLocation>
        <location evidence="1 17">Cytoplasm</location>
    </subcellularLocation>
</comment>
<dbReference type="Gene3D" id="1.20.1580.10">
    <property type="entry name" value="ABC transporter ATPase like domain"/>
    <property type="match status" value="2"/>
</dbReference>
<comment type="caution">
    <text evidence="19">The sequence shown here is derived from an EMBL/GenBank/DDBJ whole genome shotgun (WGS) entry which is preliminary data.</text>
</comment>
<dbReference type="InterPro" id="IPR041552">
    <property type="entry name" value="UvrA_DNA-bd"/>
</dbReference>
<dbReference type="GO" id="GO:0003677">
    <property type="term" value="F:DNA binding"/>
    <property type="evidence" value="ECO:0007669"/>
    <property type="project" value="UniProtKB-UniRule"/>
</dbReference>
<dbReference type="SUPFAM" id="SSF52540">
    <property type="entry name" value="P-loop containing nucleoside triphosphate hydrolases"/>
    <property type="match status" value="2"/>
</dbReference>
<comment type="function">
    <text evidence="17">The UvrABC repair system catalyzes the recognition and processing of DNA lesions. UvrA is an ATPase and a DNA-binding protein. A damage recognition complex composed of 2 UvrA and 2 UvrB subunits scans DNA for abnormalities. When the presence of a lesion has been verified by UvrB, the UvrA molecules dissociate.</text>
</comment>
<dbReference type="Proteomes" id="UP000234865">
    <property type="component" value="Unassembled WGS sequence"/>
</dbReference>
<evidence type="ECO:0000259" key="18">
    <source>
        <dbReference type="PROSITE" id="PS50893"/>
    </source>
</evidence>
<evidence type="ECO:0000256" key="16">
    <source>
        <dbReference type="ARBA" id="ARBA00042156"/>
    </source>
</evidence>
<keyword evidence="4 17" id="KW-0677">Repeat</keyword>
<evidence type="ECO:0000256" key="2">
    <source>
        <dbReference type="ARBA" id="ARBA00022490"/>
    </source>
</evidence>
<protein>
    <recommendedName>
        <fullName evidence="15 17">UvrABC system protein A</fullName>
        <shortName evidence="17">UvrA protein</shortName>
    </recommendedName>
    <alternativeName>
        <fullName evidence="16 17">Excinuclease ABC subunit A</fullName>
    </alternativeName>
</protein>
<dbReference type="HAMAP" id="MF_00205">
    <property type="entry name" value="UvrA"/>
    <property type="match status" value="1"/>
</dbReference>
<keyword evidence="11 17" id="KW-0267">Excision nuclease</keyword>
<dbReference type="GO" id="GO:0005524">
    <property type="term" value="F:ATP binding"/>
    <property type="evidence" value="ECO:0007669"/>
    <property type="project" value="UniProtKB-UniRule"/>
</dbReference>
<dbReference type="PANTHER" id="PTHR43152">
    <property type="entry name" value="UVRABC SYSTEM PROTEIN A"/>
    <property type="match status" value="1"/>
</dbReference>
<dbReference type="InterPro" id="IPR017871">
    <property type="entry name" value="ABC_transporter-like_CS"/>
</dbReference>
<dbReference type="PANTHER" id="PTHR43152:SF3">
    <property type="entry name" value="UVRABC SYSTEM PROTEIN A"/>
    <property type="match status" value="1"/>
</dbReference>
<dbReference type="NCBIfam" id="NF001503">
    <property type="entry name" value="PRK00349.1"/>
    <property type="match status" value="1"/>
</dbReference>
<dbReference type="CDD" id="cd03271">
    <property type="entry name" value="ABC_UvrA_II"/>
    <property type="match status" value="1"/>
</dbReference>
<keyword evidence="10 17" id="KW-0067">ATP-binding</keyword>
<keyword evidence="9 17" id="KW-0862">Zinc</keyword>
<comment type="subunit">
    <text evidence="17">Forms a heterotetramer with UvrB during the search for lesions.</text>
</comment>
<evidence type="ECO:0000256" key="7">
    <source>
        <dbReference type="ARBA" id="ARBA00022769"/>
    </source>
</evidence>
<reference evidence="20" key="1">
    <citation type="submission" date="2016-08" db="EMBL/GenBank/DDBJ databases">
        <title>Comparative genomics of Lactococcus lactis strain WFLU12 isolated from the gastrointestinal tract of wild olive flounder (Paralichythys olivaceus).</title>
        <authorList>
            <person name="Nguyen T.L."/>
            <person name="Kim D.-H."/>
        </authorList>
    </citation>
    <scope>NUCLEOTIDE SEQUENCE [LARGE SCALE GENOMIC DNA]</scope>
    <source>
        <strain evidence="20">WFLU12</strain>
    </source>
</reference>
<dbReference type="RefSeq" id="WP_095586488.1">
    <property type="nucleotide sequence ID" value="NZ_PKRZ01000001.1"/>
</dbReference>
<dbReference type="NCBIfam" id="TIGR00630">
    <property type="entry name" value="uvra"/>
    <property type="match status" value="1"/>
</dbReference>
<keyword evidence="12 17" id="KW-0238">DNA-binding</keyword>